<sequence>MVQKVAIVDSVTSALSGQDATPATDLEEANLRVDSWGNLHALLHMESAASTPEPLQSNRDITVLASAARTAAVDSSDFTNVNHRGVVVTVDVTADPSTAAVTFTIQGKDVESSSYYTLLASAALATVDITTDLVVYPGCIAVANRVANLPLPRIWRVSVTVADAESFTYSVGASLVV</sequence>
<dbReference type="AlphaFoldDB" id="A0A0F9T3P6"/>
<protein>
    <submittedName>
        <fullName evidence="1">Uncharacterized protein</fullName>
    </submittedName>
</protein>
<organism evidence="1">
    <name type="scientific">marine sediment metagenome</name>
    <dbReference type="NCBI Taxonomy" id="412755"/>
    <lineage>
        <taxon>unclassified sequences</taxon>
        <taxon>metagenomes</taxon>
        <taxon>ecological metagenomes</taxon>
    </lineage>
</organism>
<accession>A0A0F9T3P6</accession>
<proteinExistence type="predicted"/>
<name>A0A0F9T3P6_9ZZZZ</name>
<gene>
    <name evidence="1" type="ORF">LCGC14_0397370</name>
</gene>
<comment type="caution">
    <text evidence="1">The sequence shown here is derived from an EMBL/GenBank/DDBJ whole genome shotgun (WGS) entry which is preliminary data.</text>
</comment>
<evidence type="ECO:0000313" key="1">
    <source>
        <dbReference type="EMBL" id="KKN73789.1"/>
    </source>
</evidence>
<dbReference type="EMBL" id="LAZR01000337">
    <property type="protein sequence ID" value="KKN73789.1"/>
    <property type="molecule type" value="Genomic_DNA"/>
</dbReference>
<reference evidence="1" key="1">
    <citation type="journal article" date="2015" name="Nature">
        <title>Complex archaea that bridge the gap between prokaryotes and eukaryotes.</title>
        <authorList>
            <person name="Spang A."/>
            <person name="Saw J.H."/>
            <person name="Jorgensen S.L."/>
            <person name="Zaremba-Niedzwiedzka K."/>
            <person name="Martijn J."/>
            <person name="Lind A.E."/>
            <person name="van Eijk R."/>
            <person name="Schleper C."/>
            <person name="Guy L."/>
            <person name="Ettema T.J."/>
        </authorList>
    </citation>
    <scope>NUCLEOTIDE SEQUENCE</scope>
</reference>